<name>A0A1H5ALD4_9PSED</name>
<accession>A0A1H5ALD4</accession>
<sequence length="123" mass="13716">MRNEALSALEEISSRIMHTLKPYGIERLGVYYRNSRRRNHIAQDQDDDSWLADETGLEADAFDIDPDDLVGRYGGERAGAGSSCARKRRQPSGIFYCPGMALVPHQRLLAASTPSGAHRYAHI</sequence>
<dbReference type="EMBL" id="FNTJ01000004">
    <property type="protein sequence ID" value="SED42708.1"/>
    <property type="molecule type" value="Genomic_DNA"/>
</dbReference>
<keyword evidence="2" id="KW-1185">Reference proteome</keyword>
<evidence type="ECO:0000313" key="1">
    <source>
        <dbReference type="EMBL" id="SED42708.1"/>
    </source>
</evidence>
<dbReference type="Proteomes" id="UP000198982">
    <property type="component" value="Unassembled WGS sequence"/>
</dbReference>
<reference evidence="2" key="1">
    <citation type="submission" date="2016-10" db="EMBL/GenBank/DDBJ databases">
        <authorList>
            <person name="Varghese N."/>
            <person name="Submissions S."/>
        </authorList>
    </citation>
    <scope>NUCLEOTIDE SEQUENCE [LARGE SCALE GENOMIC DNA]</scope>
    <source>
        <strain evidence="2">DSM 9751</strain>
    </source>
</reference>
<proteinExistence type="predicted"/>
<evidence type="ECO:0000313" key="2">
    <source>
        <dbReference type="Proteomes" id="UP000198982"/>
    </source>
</evidence>
<dbReference type="AlphaFoldDB" id="A0A1H5ALD4"/>
<protein>
    <submittedName>
        <fullName evidence="1">Uncharacterized protein</fullName>
    </submittedName>
</protein>
<gene>
    <name evidence="1" type="ORF">SAMN05216178_7115</name>
</gene>
<organism evidence="1 2">
    <name type="scientific">Pseudomonas saponiphila</name>
    <dbReference type="NCBI Taxonomy" id="556534"/>
    <lineage>
        <taxon>Bacteria</taxon>
        <taxon>Pseudomonadati</taxon>
        <taxon>Pseudomonadota</taxon>
        <taxon>Gammaproteobacteria</taxon>
        <taxon>Pseudomonadales</taxon>
        <taxon>Pseudomonadaceae</taxon>
        <taxon>Pseudomonas</taxon>
    </lineage>
</organism>